<gene>
    <name evidence="3" type="ORF">D0X99_19710</name>
</gene>
<evidence type="ECO:0000313" key="4">
    <source>
        <dbReference type="Proteomes" id="UP000283522"/>
    </source>
</evidence>
<dbReference type="SMART" id="SM00448">
    <property type="entry name" value="REC"/>
    <property type="match status" value="1"/>
</dbReference>
<evidence type="ECO:0000313" key="3">
    <source>
        <dbReference type="EMBL" id="RIW12185.1"/>
    </source>
</evidence>
<proteinExistence type="predicted"/>
<dbReference type="RefSeq" id="WP_119479597.1">
    <property type="nucleotide sequence ID" value="NZ_QXML01000016.1"/>
</dbReference>
<comment type="caution">
    <text evidence="3">The sequence shown here is derived from an EMBL/GenBank/DDBJ whole genome shotgun (WGS) entry which is preliminary data.</text>
</comment>
<dbReference type="InterPro" id="IPR052893">
    <property type="entry name" value="TCS_response_regulator"/>
</dbReference>
<feature type="modified residue" description="4-aspartylphosphate" evidence="1">
    <location>
        <position position="66"/>
    </location>
</feature>
<feature type="domain" description="Response regulatory" evidence="2">
    <location>
        <begin position="8"/>
        <end position="136"/>
    </location>
</feature>
<dbReference type="GO" id="GO:0000160">
    <property type="term" value="P:phosphorelay signal transduction system"/>
    <property type="evidence" value="ECO:0007669"/>
    <property type="project" value="InterPro"/>
</dbReference>
<reference evidence="3 4" key="1">
    <citation type="submission" date="2018-09" db="EMBL/GenBank/DDBJ databases">
        <authorList>
            <person name="Wang X."/>
            <person name="Du Z."/>
        </authorList>
    </citation>
    <scope>NUCLEOTIDE SEQUENCE [LARGE SCALE GENOMIC DNA]</scope>
    <source>
        <strain evidence="3 4">N3</strain>
    </source>
</reference>
<dbReference type="InterPro" id="IPR011006">
    <property type="entry name" value="CheY-like_superfamily"/>
</dbReference>
<dbReference type="AlphaFoldDB" id="A0A418PLX1"/>
<dbReference type="Pfam" id="PF00072">
    <property type="entry name" value="Response_reg"/>
    <property type="match status" value="1"/>
</dbReference>
<dbReference type="PANTHER" id="PTHR44520:SF2">
    <property type="entry name" value="RESPONSE REGULATOR RCP1"/>
    <property type="match status" value="1"/>
</dbReference>
<dbReference type="SUPFAM" id="SSF52172">
    <property type="entry name" value="CheY-like"/>
    <property type="match status" value="1"/>
</dbReference>
<keyword evidence="1" id="KW-0597">Phosphoprotein</keyword>
<dbReference type="PROSITE" id="PS50110">
    <property type="entry name" value="RESPONSE_REGULATORY"/>
    <property type="match status" value="1"/>
</dbReference>
<protein>
    <submittedName>
        <fullName evidence="3">Response regulator</fullName>
    </submittedName>
</protein>
<name>A0A418PLX1_9BACT</name>
<dbReference type="EMBL" id="QXML01000016">
    <property type="protein sequence ID" value="RIW12185.1"/>
    <property type="molecule type" value="Genomic_DNA"/>
</dbReference>
<dbReference type="Gene3D" id="3.40.50.2300">
    <property type="match status" value="1"/>
</dbReference>
<evidence type="ECO:0000259" key="2">
    <source>
        <dbReference type="PROSITE" id="PS50110"/>
    </source>
</evidence>
<dbReference type="OrthoDB" id="1524091at2"/>
<dbReference type="Proteomes" id="UP000283522">
    <property type="component" value="Unassembled WGS sequence"/>
</dbReference>
<keyword evidence="4" id="KW-1185">Reference proteome</keyword>
<dbReference type="InterPro" id="IPR001789">
    <property type="entry name" value="Sig_transdc_resp-reg_receiver"/>
</dbReference>
<sequence>MLAQLIEDIIVVDDDPIQHFVFKKLIFKIDSKISLKSFYNGEEALFFLKKKVLGNSENRISLIFLDLNMPKMDGFGFLEEYRMLHQDLKSKNRVVILTSSIRNNDRILVLDFRELNGYYAKPISLDFLKKVINGLIANSVQEL</sequence>
<accession>A0A418PLX1</accession>
<organism evidence="3 4">
    <name type="scientific">Algoriphagus lacus</name>
    <dbReference type="NCBI Taxonomy" id="2056311"/>
    <lineage>
        <taxon>Bacteria</taxon>
        <taxon>Pseudomonadati</taxon>
        <taxon>Bacteroidota</taxon>
        <taxon>Cytophagia</taxon>
        <taxon>Cytophagales</taxon>
        <taxon>Cyclobacteriaceae</taxon>
        <taxon>Algoriphagus</taxon>
    </lineage>
</organism>
<dbReference type="PANTHER" id="PTHR44520">
    <property type="entry name" value="RESPONSE REGULATOR RCP1-RELATED"/>
    <property type="match status" value="1"/>
</dbReference>
<evidence type="ECO:0000256" key="1">
    <source>
        <dbReference type="PROSITE-ProRule" id="PRU00169"/>
    </source>
</evidence>